<evidence type="ECO:0000256" key="2">
    <source>
        <dbReference type="ARBA" id="ARBA00004496"/>
    </source>
</evidence>
<dbReference type="Gene3D" id="3.40.630.10">
    <property type="entry name" value="Zn peptidases"/>
    <property type="match status" value="2"/>
</dbReference>
<protein>
    <recommendedName>
        <fullName evidence="11">tubulin-glutamate carboxypeptidase</fullName>
        <ecNumber evidence="11">3.4.17.24</ecNumber>
    </recommendedName>
</protein>
<comment type="subcellular location">
    <subcellularLocation>
        <location evidence="2">Cytoplasm</location>
    </subcellularLocation>
</comment>
<feature type="compositionally biased region" description="Polar residues" evidence="13">
    <location>
        <begin position="836"/>
        <end position="850"/>
    </location>
</feature>
<evidence type="ECO:0000313" key="15">
    <source>
        <dbReference type="EMBL" id="CAF0918486.1"/>
    </source>
</evidence>
<evidence type="ECO:0000256" key="12">
    <source>
        <dbReference type="PROSITE-ProRule" id="PRU01379"/>
    </source>
</evidence>
<comment type="catalytic activity">
    <reaction evidence="10">
        <text>C-terminal L-alpha-aminoacyl-L-glutamyl-L-glutamyl-[tubulin] + H2O = C-terminal L-alpha-aminoacyl-L-glutamyl-[tubulin] + L-glutamate</text>
        <dbReference type="Rhea" id="RHEA:63792"/>
        <dbReference type="Rhea" id="RHEA-COMP:16435"/>
        <dbReference type="Rhea" id="RHEA-COMP:16436"/>
        <dbReference type="ChEBI" id="CHEBI:15377"/>
        <dbReference type="ChEBI" id="CHEBI:29985"/>
        <dbReference type="ChEBI" id="CHEBI:149555"/>
        <dbReference type="ChEBI" id="CHEBI:149556"/>
        <dbReference type="EC" id="3.4.17.24"/>
    </reaction>
    <physiologicalReaction direction="left-to-right" evidence="10">
        <dbReference type="Rhea" id="RHEA:63793"/>
    </physiologicalReaction>
</comment>
<evidence type="ECO:0000256" key="9">
    <source>
        <dbReference type="ARBA" id="ARBA00023049"/>
    </source>
</evidence>
<dbReference type="EMBL" id="CAJNOJ010000037">
    <property type="protein sequence ID" value="CAF0918486.1"/>
    <property type="molecule type" value="Genomic_DNA"/>
</dbReference>
<proteinExistence type="inferred from homology"/>
<feature type="compositionally biased region" description="Low complexity" evidence="13">
    <location>
        <begin position="878"/>
        <end position="897"/>
    </location>
</feature>
<dbReference type="PROSITE" id="PS52035">
    <property type="entry name" value="PEPTIDASE_M14"/>
    <property type="match status" value="1"/>
</dbReference>
<evidence type="ECO:0000256" key="1">
    <source>
        <dbReference type="ARBA" id="ARBA00001947"/>
    </source>
</evidence>
<keyword evidence="8" id="KW-0862">Zinc</keyword>
<dbReference type="InterPro" id="IPR034286">
    <property type="entry name" value="M14_AGBL5-like"/>
</dbReference>
<dbReference type="GO" id="GO:0004181">
    <property type="term" value="F:metallocarboxypeptidase activity"/>
    <property type="evidence" value="ECO:0007669"/>
    <property type="project" value="InterPro"/>
</dbReference>
<dbReference type="InterPro" id="IPR050821">
    <property type="entry name" value="Cytosolic_carboxypeptidase"/>
</dbReference>
<evidence type="ECO:0000256" key="13">
    <source>
        <dbReference type="SAM" id="MobiDB-lite"/>
    </source>
</evidence>
<dbReference type="OrthoDB" id="10253041at2759"/>
<evidence type="ECO:0000256" key="7">
    <source>
        <dbReference type="ARBA" id="ARBA00022801"/>
    </source>
</evidence>
<keyword evidence="5" id="KW-0645">Protease</keyword>
<name>A0A814VAR4_ADIRI</name>
<evidence type="ECO:0000259" key="14">
    <source>
        <dbReference type="PROSITE" id="PS52035"/>
    </source>
</evidence>
<evidence type="ECO:0000256" key="8">
    <source>
        <dbReference type="ARBA" id="ARBA00022833"/>
    </source>
</evidence>
<dbReference type="AlphaFoldDB" id="A0A814VAR4"/>
<feature type="compositionally biased region" description="Polar residues" evidence="13">
    <location>
        <begin position="804"/>
        <end position="824"/>
    </location>
</feature>
<feature type="domain" description="Peptidase M14" evidence="14">
    <location>
        <begin position="177"/>
        <end position="701"/>
    </location>
</feature>
<feature type="compositionally biased region" description="Low complexity" evidence="13">
    <location>
        <begin position="768"/>
        <end position="803"/>
    </location>
</feature>
<evidence type="ECO:0000256" key="3">
    <source>
        <dbReference type="ARBA" id="ARBA00005988"/>
    </source>
</evidence>
<organism evidence="16 17">
    <name type="scientific">Adineta ricciae</name>
    <name type="common">Rotifer</name>
    <dbReference type="NCBI Taxonomy" id="249248"/>
    <lineage>
        <taxon>Eukaryota</taxon>
        <taxon>Metazoa</taxon>
        <taxon>Spiralia</taxon>
        <taxon>Gnathifera</taxon>
        <taxon>Rotifera</taxon>
        <taxon>Eurotatoria</taxon>
        <taxon>Bdelloidea</taxon>
        <taxon>Adinetida</taxon>
        <taxon>Adinetidae</taxon>
        <taxon>Adineta</taxon>
    </lineage>
</organism>
<dbReference type="GO" id="GO:0006508">
    <property type="term" value="P:proteolysis"/>
    <property type="evidence" value="ECO:0007669"/>
    <property type="project" value="UniProtKB-KW"/>
</dbReference>
<keyword evidence="4" id="KW-0963">Cytoplasm</keyword>
<comment type="similarity">
    <text evidence="3 12">Belongs to the peptidase M14 family.</text>
</comment>
<comment type="caution">
    <text evidence="16">The sequence shown here is derived from an EMBL/GenBank/DDBJ whole genome shotgun (WGS) entry which is preliminary data.</text>
</comment>
<evidence type="ECO:0000256" key="4">
    <source>
        <dbReference type="ARBA" id="ARBA00022490"/>
    </source>
</evidence>
<dbReference type="Gene3D" id="2.60.40.3120">
    <property type="match status" value="1"/>
</dbReference>
<accession>A0A814VAR4</accession>
<reference evidence="16" key="1">
    <citation type="submission" date="2021-02" db="EMBL/GenBank/DDBJ databases">
        <authorList>
            <person name="Nowell W R."/>
        </authorList>
    </citation>
    <scope>NUCLEOTIDE SEQUENCE</scope>
</reference>
<evidence type="ECO:0000256" key="11">
    <source>
        <dbReference type="ARBA" id="ARBA00026108"/>
    </source>
</evidence>
<feature type="region of interest" description="Disordered" evidence="13">
    <location>
        <begin position="878"/>
        <end position="899"/>
    </location>
</feature>
<dbReference type="Proteomes" id="UP000663828">
    <property type="component" value="Unassembled WGS sequence"/>
</dbReference>
<dbReference type="GO" id="GO:0005737">
    <property type="term" value="C:cytoplasm"/>
    <property type="evidence" value="ECO:0007669"/>
    <property type="project" value="UniProtKB-SubCell"/>
</dbReference>
<dbReference type="InterPro" id="IPR000834">
    <property type="entry name" value="Peptidase_M14"/>
</dbReference>
<feature type="active site" description="Proton donor/acceptor" evidence="12">
    <location>
        <position position="645"/>
    </location>
</feature>
<keyword evidence="6" id="KW-0479">Metal-binding</keyword>
<sequence length="1011" mass="115001">MISNDVTTSSSSSGIQLFANFDSGNMLRYERVTSSITAPPIPTNPTETDSNNNNQATEAVVNTISHPLPKHDIEFNVWTRRDCEGTTKVNGNRSWFYFGVKGGHGKCIRFNIMNLNRQARLFEMGMLPVFRTVPGHEKWARIYIRPCWEVLNEDFKLSFIHRMVDAKNSITYFAFCFPHSYDDMQTLLNTYDNLYNSKLANHYLERPSMPINGSDIYYHRETLCYSCDKNKLDLLTITSYKGITKEREHHFDRKLFPDCPNTTKRPHQFRNKRVFFLSSRVHPGETPAAYVFLGFLDFILKPDDPRARILRDLFIFKLVPILNPDGVQLGHYRTDQFGVNLNRMYLDPDFDRHPSIYAAKSLIAYHHINNCISPQPILTVQNIFKDFIVPDQPNSDTQSIEQLINNSQIHDQSTARQMHFQQETKTTLNYHAFNELSLDDRPIQEDNRPFFLERAENGLAPVVPSDIDDDEIQRSSPYAFHYVNENLELQQDLYAVTNDDDMDEGNLRNQIRGNEGSDDDDDMCSADPNDNGAQEPKSPHLANPDFLKISPYESGVAYYMDLHGHASKKGCFIYGNHLPDDDQHTNNILYAKLISLNSPHFDYDNCNFTIKNMYMKDRREGLSKEGSGRVALNKHFGILHSYTLECSYAVGKSCNAIAPAENEAHGGRISPPTPCSLPPKFTIEHYRDVGKACALAAIDILPGRNPFTRVTHSTFKNLQTLRDYFKHQIRQQRNRMGNTRTLVSQVSSNTVNRGKQQQYLQRVTQTYRTTNSTSTLSTNSQQQQSNSTAPATSSAPPSTMTVSRTASNNQLNRTSGATSNQQAASRVKLNYDNRRYSNIQYKRTSQPSMNSNLRVAQKLSPIEAVSLPTARLVLQQPLSSPSRLQQQQQQSTSSPSLHYIAPSSSILDPLVIGRNRPTQPLPPPPVVRNTIHRNTVSLNAFPTNQQNKTIASTRGRVQNSITRGPITTRSTRIRQQSLTPFDLQQSTVPYSQAALIYRHPMNTDPPTVFFE</sequence>
<feature type="region of interest" description="Disordered" evidence="13">
    <location>
        <begin position="768"/>
        <end position="850"/>
    </location>
</feature>
<dbReference type="SUPFAM" id="SSF53187">
    <property type="entry name" value="Zn-dependent exopeptidases"/>
    <property type="match status" value="2"/>
</dbReference>
<evidence type="ECO:0000256" key="6">
    <source>
        <dbReference type="ARBA" id="ARBA00022723"/>
    </source>
</evidence>
<comment type="cofactor">
    <cofactor evidence="1">
        <name>Zn(2+)</name>
        <dbReference type="ChEBI" id="CHEBI:29105"/>
    </cofactor>
</comment>
<dbReference type="PANTHER" id="PTHR12756">
    <property type="entry name" value="CYTOSOLIC CARBOXYPEPTIDASE"/>
    <property type="match status" value="1"/>
</dbReference>
<keyword evidence="7" id="KW-0378">Hydrolase</keyword>
<dbReference type="Pfam" id="PF00246">
    <property type="entry name" value="Peptidase_M14"/>
    <property type="match status" value="1"/>
</dbReference>
<dbReference type="GO" id="GO:0008270">
    <property type="term" value="F:zinc ion binding"/>
    <property type="evidence" value="ECO:0007669"/>
    <property type="project" value="InterPro"/>
</dbReference>
<gene>
    <name evidence="15" type="ORF">EDS130_LOCUS10639</name>
    <name evidence="16" type="ORF">XAT740_LOCUS22757</name>
</gene>
<feature type="region of interest" description="Disordered" evidence="13">
    <location>
        <begin position="499"/>
        <end position="545"/>
    </location>
</feature>
<keyword evidence="9" id="KW-0482">Metalloprotease</keyword>
<evidence type="ECO:0000313" key="16">
    <source>
        <dbReference type="EMBL" id="CAF1184361.1"/>
    </source>
</evidence>
<dbReference type="EMBL" id="CAJNOR010001690">
    <property type="protein sequence ID" value="CAF1184361.1"/>
    <property type="molecule type" value="Genomic_DNA"/>
</dbReference>
<dbReference type="CDD" id="cd06236">
    <property type="entry name" value="M14_AGBL5_like"/>
    <property type="match status" value="1"/>
</dbReference>
<keyword evidence="17" id="KW-1185">Reference proteome</keyword>
<dbReference type="PANTHER" id="PTHR12756:SF12">
    <property type="entry name" value="CYTOSOLIC CARBOXYPEPTIDASE-LIKE PROTEIN 5"/>
    <property type="match status" value="1"/>
</dbReference>
<dbReference type="Proteomes" id="UP000663852">
    <property type="component" value="Unassembled WGS sequence"/>
</dbReference>
<dbReference type="EC" id="3.4.17.24" evidence="11"/>
<evidence type="ECO:0000256" key="5">
    <source>
        <dbReference type="ARBA" id="ARBA00022670"/>
    </source>
</evidence>
<evidence type="ECO:0000256" key="10">
    <source>
        <dbReference type="ARBA" id="ARBA00024524"/>
    </source>
</evidence>
<evidence type="ECO:0000313" key="17">
    <source>
        <dbReference type="Proteomes" id="UP000663828"/>
    </source>
</evidence>